<accession>Q7VDZ7</accession>
<dbReference type="EnsemblBacteria" id="AAP99264">
    <property type="protein sequence ID" value="AAP99264"/>
    <property type="gene ID" value="Pro_0218"/>
</dbReference>
<dbReference type="Gene3D" id="3.40.50.300">
    <property type="entry name" value="P-loop containing nucleotide triphosphate hydrolases"/>
    <property type="match status" value="2"/>
</dbReference>
<dbReference type="Proteomes" id="UP000001420">
    <property type="component" value="Chromosome"/>
</dbReference>
<dbReference type="PANTHER" id="PTHR43776:SF7">
    <property type="entry name" value="D,D-DIPEPTIDE TRANSPORT ATP-BINDING PROTEIN DDPF-RELATED"/>
    <property type="match status" value="1"/>
</dbReference>
<dbReference type="GO" id="GO:0005524">
    <property type="term" value="F:ATP binding"/>
    <property type="evidence" value="ECO:0007669"/>
    <property type="project" value="UniProtKB-KW"/>
</dbReference>
<dbReference type="InterPro" id="IPR027417">
    <property type="entry name" value="P-loop_NTPase"/>
</dbReference>
<evidence type="ECO:0000256" key="1">
    <source>
        <dbReference type="ARBA" id="ARBA00005417"/>
    </source>
</evidence>
<name>Q7VDZ7_PROMA</name>
<protein>
    <submittedName>
        <fullName evidence="6">ATPase components of various ABC-type transport systems</fullName>
    </submittedName>
</protein>
<dbReference type="InterPro" id="IPR017871">
    <property type="entry name" value="ABC_transporter-like_CS"/>
</dbReference>
<reference evidence="6 7" key="1">
    <citation type="journal article" date="2003" name="Proc. Natl. Acad. Sci. U.S.A.">
        <title>Genome sequence of the cyanobacterium Prochlorococcus marinus SS120, a nearly minimal oxyphototrophic genome.</title>
        <authorList>
            <person name="Dufresne A."/>
            <person name="Salanoubat M."/>
            <person name="Partensky F."/>
            <person name="Artiguenave F."/>
            <person name="Axmann I.M."/>
            <person name="Barbe V."/>
            <person name="Duprat S."/>
            <person name="Galperin M.Y."/>
            <person name="Koonin E.V."/>
            <person name="Le Gall F."/>
            <person name="Makarova K.S."/>
            <person name="Ostrowski M."/>
            <person name="Oztas S."/>
            <person name="Robert C."/>
            <person name="Rogozin I.B."/>
            <person name="Scanlan D.J."/>
            <person name="Tandeau de Marsac N."/>
            <person name="Weissenbach J."/>
            <person name="Wincker P."/>
            <person name="Wolf Y.I."/>
            <person name="Hess W.R."/>
        </authorList>
    </citation>
    <scope>NUCLEOTIDE SEQUENCE [LARGE SCALE GENOMIC DNA]</scope>
    <source>
        <strain evidence="7">SARG / CCMP1375 / SS120</strain>
    </source>
</reference>
<comment type="similarity">
    <text evidence="1">Belongs to the ABC transporter superfamily.</text>
</comment>
<dbReference type="CDD" id="cd03257">
    <property type="entry name" value="ABC_NikE_OppD_transporters"/>
    <property type="match status" value="2"/>
</dbReference>
<sequence length="540" mass="59359">MLKFMNCSQKDVLNIKDLSIRYVDSKTWVLEGLNLKLGRGERLALIGSSGSGKSTFAKVLLQIIPSGSFCRGELLLNGVDLMSLSHNDLEKLRGEMIGLVFQDPGSRLNPLMTIGEHLLDTLRAHQPDQSSSWMKNRSEELLEKVGINPLRFDAYPHEFSGGMRQRVAIALAIALNPPLIIADEPTSSLDVAIAHQIMGELSNLCDEIGSSLLLISHDLALASRWCQKMAILDEGKIVEEGYTHKILTAPKSLFANRLINAARAREDLMLLSEPTQEVVLEVESLRCWHPVGGVPWRVNWLKAINEVSFVLKVGETLGIVGVSGCGKSTLCRALLGLLPTRGGQVKLLGKNLENLKGKALKVARQSVQMVFQDPFASLNPKMNVLETVADPLLIHNITSRVAAKERARDLLKQVGLFPVENFQKRFPHQLSGGQQQRVAIARALALNPKILLCDESVSMLDAEIQADILNLLRSLQEKLGLAIIFITHDLSVASSFCHRVIVLDQGRIAEEGPADQIIRSPKSVLARKLVSASPRIISIN</sequence>
<keyword evidence="2" id="KW-0813">Transport</keyword>
<dbReference type="HOGENOM" id="CLU_000604_86_2_3"/>
<keyword evidence="7" id="KW-1185">Reference proteome</keyword>
<dbReference type="NCBIfam" id="NF008453">
    <property type="entry name" value="PRK11308.1"/>
    <property type="match status" value="2"/>
</dbReference>
<dbReference type="PATRIC" id="fig|167539.5.peg.225"/>
<dbReference type="PROSITE" id="PS00211">
    <property type="entry name" value="ABC_TRANSPORTER_1"/>
    <property type="match status" value="2"/>
</dbReference>
<dbReference type="SMART" id="SM00382">
    <property type="entry name" value="AAA"/>
    <property type="match status" value="2"/>
</dbReference>
<dbReference type="OrthoDB" id="9762369at2"/>
<evidence type="ECO:0000313" key="6">
    <source>
        <dbReference type="EMBL" id="AAP99264.1"/>
    </source>
</evidence>
<feature type="domain" description="ABC transporter" evidence="5">
    <location>
        <begin position="13"/>
        <end position="259"/>
    </location>
</feature>
<dbReference type="SUPFAM" id="SSF52540">
    <property type="entry name" value="P-loop containing nucleoside triphosphate hydrolases"/>
    <property type="match status" value="2"/>
</dbReference>
<dbReference type="InterPro" id="IPR003439">
    <property type="entry name" value="ABC_transporter-like_ATP-bd"/>
</dbReference>
<keyword evidence="3" id="KW-0547">Nucleotide-binding</keyword>
<dbReference type="GO" id="GO:0016887">
    <property type="term" value="F:ATP hydrolysis activity"/>
    <property type="evidence" value="ECO:0007669"/>
    <property type="project" value="InterPro"/>
</dbReference>
<keyword evidence="4" id="KW-0067">ATP-binding</keyword>
<organism evidence="6 7">
    <name type="scientific">Prochlorococcus marinus (strain SARG / CCMP1375 / SS120)</name>
    <dbReference type="NCBI Taxonomy" id="167539"/>
    <lineage>
        <taxon>Bacteria</taxon>
        <taxon>Bacillati</taxon>
        <taxon>Cyanobacteriota</taxon>
        <taxon>Cyanophyceae</taxon>
        <taxon>Synechococcales</taxon>
        <taxon>Prochlorococcaceae</taxon>
        <taxon>Prochlorococcus</taxon>
    </lineage>
</organism>
<dbReference type="InterPro" id="IPR003593">
    <property type="entry name" value="AAA+_ATPase"/>
</dbReference>
<evidence type="ECO:0000313" key="7">
    <source>
        <dbReference type="Proteomes" id="UP000001420"/>
    </source>
</evidence>
<dbReference type="PROSITE" id="PS50893">
    <property type="entry name" value="ABC_TRANSPORTER_2"/>
    <property type="match status" value="2"/>
</dbReference>
<dbReference type="GO" id="GO:0055085">
    <property type="term" value="P:transmembrane transport"/>
    <property type="evidence" value="ECO:0007669"/>
    <property type="project" value="UniProtKB-ARBA"/>
</dbReference>
<dbReference type="AlphaFoldDB" id="Q7VDZ7"/>
<dbReference type="EMBL" id="AE017126">
    <property type="protein sequence ID" value="AAP99264.1"/>
    <property type="molecule type" value="Genomic_DNA"/>
</dbReference>
<gene>
    <name evidence="6" type="ordered locus">Pro_0218</name>
</gene>
<dbReference type="STRING" id="167539.Pro_0218"/>
<dbReference type="PANTHER" id="PTHR43776">
    <property type="entry name" value="TRANSPORT ATP-BINDING PROTEIN"/>
    <property type="match status" value="1"/>
</dbReference>
<dbReference type="InterPro" id="IPR050319">
    <property type="entry name" value="ABC_transp_ATP-bind"/>
</dbReference>
<feature type="domain" description="ABC transporter" evidence="5">
    <location>
        <begin position="280"/>
        <end position="530"/>
    </location>
</feature>
<dbReference type="eggNOG" id="COG4172">
    <property type="taxonomic scope" value="Bacteria"/>
</dbReference>
<evidence type="ECO:0000259" key="5">
    <source>
        <dbReference type="PROSITE" id="PS50893"/>
    </source>
</evidence>
<dbReference type="Pfam" id="PF00005">
    <property type="entry name" value="ABC_tran"/>
    <property type="match status" value="2"/>
</dbReference>
<evidence type="ECO:0000256" key="2">
    <source>
        <dbReference type="ARBA" id="ARBA00022448"/>
    </source>
</evidence>
<proteinExistence type="inferred from homology"/>
<dbReference type="NCBIfam" id="NF007739">
    <property type="entry name" value="PRK10419.1"/>
    <property type="match status" value="2"/>
</dbReference>
<dbReference type="KEGG" id="pma:Pro_0218"/>
<evidence type="ECO:0000256" key="4">
    <source>
        <dbReference type="ARBA" id="ARBA00022840"/>
    </source>
</evidence>
<evidence type="ECO:0000256" key="3">
    <source>
        <dbReference type="ARBA" id="ARBA00022741"/>
    </source>
</evidence>